<protein>
    <submittedName>
        <fullName evidence="2">Uncharacterized protein</fullName>
    </submittedName>
</protein>
<dbReference type="GeneID" id="93577140"/>
<name>A0A1L9U486_ASPBC</name>
<dbReference type="RefSeq" id="XP_067473728.1">
    <property type="nucleotide sequence ID" value="XM_067624652.1"/>
</dbReference>
<evidence type="ECO:0000313" key="3">
    <source>
        <dbReference type="Proteomes" id="UP000184499"/>
    </source>
</evidence>
<accession>A0A1L9U486</accession>
<reference evidence="3" key="1">
    <citation type="journal article" date="2017" name="Genome Biol.">
        <title>Comparative genomics reveals high biological diversity and specific adaptations in the industrially and medically important fungal genus Aspergillus.</title>
        <authorList>
            <person name="de Vries R.P."/>
            <person name="Riley R."/>
            <person name="Wiebenga A."/>
            <person name="Aguilar-Osorio G."/>
            <person name="Amillis S."/>
            <person name="Uchima C.A."/>
            <person name="Anderluh G."/>
            <person name="Asadollahi M."/>
            <person name="Askin M."/>
            <person name="Barry K."/>
            <person name="Battaglia E."/>
            <person name="Bayram O."/>
            <person name="Benocci T."/>
            <person name="Braus-Stromeyer S.A."/>
            <person name="Caldana C."/>
            <person name="Canovas D."/>
            <person name="Cerqueira G.C."/>
            <person name="Chen F."/>
            <person name="Chen W."/>
            <person name="Choi C."/>
            <person name="Clum A."/>
            <person name="Dos Santos R.A."/>
            <person name="Damasio A.R."/>
            <person name="Diallinas G."/>
            <person name="Emri T."/>
            <person name="Fekete E."/>
            <person name="Flipphi M."/>
            <person name="Freyberg S."/>
            <person name="Gallo A."/>
            <person name="Gournas C."/>
            <person name="Habgood R."/>
            <person name="Hainaut M."/>
            <person name="Harispe M.L."/>
            <person name="Henrissat B."/>
            <person name="Hilden K.S."/>
            <person name="Hope R."/>
            <person name="Hossain A."/>
            <person name="Karabika E."/>
            <person name="Karaffa L."/>
            <person name="Karanyi Z."/>
            <person name="Krasevec N."/>
            <person name="Kuo A."/>
            <person name="Kusch H."/>
            <person name="LaButti K."/>
            <person name="Lagendijk E.L."/>
            <person name="Lapidus A."/>
            <person name="Levasseur A."/>
            <person name="Lindquist E."/>
            <person name="Lipzen A."/>
            <person name="Logrieco A.F."/>
            <person name="MacCabe A."/>
            <person name="Maekelae M.R."/>
            <person name="Malavazi I."/>
            <person name="Melin P."/>
            <person name="Meyer V."/>
            <person name="Mielnichuk N."/>
            <person name="Miskei M."/>
            <person name="Molnar A.P."/>
            <person name="Mule G."/>
            <person name="Ngan C.Y."/>
            <person name="Orejas M."/>
            <person name="Orosz E."/>
            <person name="Ouedraogo J.P."/>
            <person name="Overkamp K.M."/>
            <person name="Park H.-S."/>
            <person name="Perrone G."/>
            <person name="Piumi F."/>
            <person name="Punt P.J."/>
            <person name="Ram A.F."/>
            <person name="Ramon A."/>
            <person name="Rauscher S."/>
            <person name="Record E."/>
            <person name="Riano-Pachon D.M."/>
            <person name="Robert V."/>
            <person name="Roehrig J."/>
            <person name="Ruller R."/>
            <person name="Salamov A."/>
            <person name="Salih N.S."/>
            <person name="Samson R.A."/>
            <person name="Sandor E."/>
            <person name="Sanguinetti M."/>
            <person name="Schuetze T."/>
            <person name="Sepcic K."/>
            <person name="Shelest E."/>
            <person name="Sherlock G."/>
            <person name="Sophianopoulou V."/>
            <person name="Squina F.M."/>
            <person name="Sun H."/>
            <person name="Susca A."/>
            <person name="Todd R.B."/>
            <person name="Tsang A."/>
            <person name="Unkles S.E."/>
            <person name="van de Wiele N."/>
            <person name="van Rossen-Uffink D."/>
            <person name="Oliveira J.V."/>
            <person name="Vesth T.C."/>
            <person name="Visser J."/>
            <person name="Yu J.-H."/>
            <person name="Zhou M."/>
            <person name="Andersen M.R."/>
            <person name="Archer D.B."/>
            <person name="Baker S.E."/>
            <person name="Benoit I."/>
            <person name="Brakhage A.A."/>
            <person name="Braus G.H."/>
            <person name="Fischer R."/>
            <person name="Frisvad J.C."/>
            <person name="Goldman G.H."/>
            <person name="Houbraken J."/>
            <person name="Oakley B."/>
            <person name="Pocsi I."/>
            <person name="Scazzocchio C."/>
            <person name="Seiboth B."/>
            <person name="vanKuyk P.A."/>
            <person name="Wortman J."/>
            <person name="Dyer P.S."/>
            <person name="Grigoriev I.V."/>
        </authorList>
    </citation>
    <scope>NUCLEOTIDE SEQUENCE [LARGE SCALE GENOMIC DNA]</scope>
    <source>
        <strain evidence="3">CBS 101740 / IMI 381727 / IBT 21946</strain>
    </source>
</reference>
<sequence length="68" mass="8691">MFLSLLFFFFFLISFFVTCICLQRQHYLRNQMKYKDLRGLRDQSRRYRRFQSEAEWPSKKRKSYKSYR</sequence>
<proteinExistence type="predicted"/>
<keyword evidence="3" id="KW-1185">Reference proteome</keyword>
<gene>
    <name evidence="2" type="ORF">ASPBRDRAFT_417666</name>
</gene>
<evidence type="ECO:0000313" key="2">
    <source>
        <dbReference type="EMBL" id="OJJ66478.1"/>
    </source>
</evidence>
<evidence type="ECO:0000256" key="1">
    <source>
        <dbReference type="SAM" id="SignalP"/>
    </source>
</evidence>
<dbReference type="EMBL" id="KV878698">
    <property type="protein sequence ID" value="OJJ66478.1"/>
    <property type="molecule type" value="Genomic_DNA"/>
</dbReference>
<dbReference type="VEuPathDB" id="FungiDB:ASPBRDRAFT_417666"/>
<dbReference type="AlphaFoldDB" id="A0A1L9U486"/>
<organism evidence="2 3">
    <name type="scientific">Aspergillus brasiliensis (strain CBS 101740 / IMI 381727 / IBT 21946)</name>
    <dbReference type="NCBI Taxonomy" id="767769"/>
    <lineage>
        <taxon>Eukaryota</taxon>
        <taxon>Fungi</taxon>
        <taxon>Dikarya</taxon>
        <taxon>Ascomycota</taxon>
        <taxon>Pezizomycotina</taxon>
        <taxon>Eurotiomycetes</taxon>
        <taxon>Eurotiomycetidae</taxon>
        <taxon>Eurotiales</taxon>
        <taxon>Aspergillaceae</taxon>
        <taxon>Aspergillus</taxon>
        <taxon>Aspergillus subgen. Circumdati</taxon>
    </lineage>
</organism>
<dbReference type="Proteomes" id="UP000184499">
    <property type="component" value="Unassembled WGS sequence"/>
</dbReference>
<feature type="chain" id="PRO_5012905708" evidence="1">
    <location>
        <begin position="22"/>
        <end position="68"/>
    </location>
</feature>
<keyword evidence="1" id="KW-0732">Signal</keyword>
<feature type="signal peptide" evidence="1">
    <location>
        <begin position="1"/>
        <end position="21"/>
    </location>
</feature>